<dbReference type="Proteomes" id="UP000017822">
    <property type="component" value="Unassembled WGS sequence"/>
</dbReference>
<reference evidence="1 2" key="1">
    <citation type="submission" date="2013-07" db="EMBL/GenBank/DDBJ databases">
        <authorList>
            <person name="Schaap P.J."/>
            <person name="Mehboob F."/>
            <person name="Oosterkamp M.J."/>
            <person name="de Vos W.M."/>
            <person name="Stams A.J.M."/>
            <person name="Koehorst J.J."/>
        </authorList>
    </citation>
    <scope>NUCLEOTIDE SEQUENCE [LARGE SCALE GENOMIC DNA]</scope>
    <source>
        <strain evidence="1 2">AW-1</strain>
    </source>
</reference>
<sequence>MQRVYGFALATNLEMQLHPVGTRRSHLGDTLPSLDLLTLPHQQPAVVSVGAYIGIAVLDDHKFAVTP</sequence>
<protein>
    <submittedName>
        <fullName evidence="1">Uncharacterized protein</fullName>
    </submittedName>
</protein>
<proteinExistence type="predicted"/>
<accession>V4QNC5</accession>
<dbReference type="EMBL" id="AOFQ01000003">
    <property type="protein sequence ID" value="ESR01389.1"/>
    <property type="molecule type" value="Genomic_DNA"/>
</dbReference>
<evidence type="ECO:0000313" key="1">
    <source>
        <dbReference type="EMBL" id="ESR01389.1"/>
    </source>
</evidence>
<organism evidence="1 2">
    <name type="scientific">Stutzerimonas chloritidismutans AW-1</name>
    <dbReference type="NCBI Taxonomy" id="1263865"/>
    <lineage>
        <taxon>Bacteria</taxon>
        <taxon>Pseudomonadati</taxon>
        <taxon>Pseudomonadota</taxon>
        <taxon>Gammaproteobacteria</taxon>
        <taxon>Pseudomonadales</taxon>
        <taxon>Pseudomonadaceae</taxon>
        <taxon>Stutzerimonas</taxon>
    </lineage>
</organism>
<name>V4QNC5_STUCH</name>
<gene>
    <name evidence="1" type="ORF">F753_00785</name>
</gene>
<evidence type="ECO:0000313" key="2">
    <source>
        <dbReference type="Proteomes" id="UP000017822"/>
    </source>
</evidence>
<dbReference type="AlphaFoldDB" id="V4QNC5"/>
<comment type="caution">
    <text evidence="1">The sequence shown here is derived from an EMBL/GenBank/DDBJ whole genome shotgun (WGS) entry which is preliminary data.</text>
</comment>